<comment type="subcellular location">
    <subcellularLocation>
        <location evidence="1">Cell membrane</location>
        <topology evidence="1">Multi-pass membrane protein</topology>
    </subcellularLocation>
</comment>
<comment type="similarity">
    <text evidence="1">Belongs to the Brp/Blh beta-carotene diooxygenase family.</text>
</comment>
<feature type="transmembrane region" description="Helical" evidence="1">
    <location>
        <begin position="263"/>
        <end position="281"/>
    </location>
</feature>
<keyword evidence="1" id="KW-0223">Dioxygenase</keyword>
<comment type="cofactor">
    <cofactor evidence="1">
        <name>Fe(2+)</name>
        <dbReference type="ChEBI" id="CHEBI:29033"/>
    </cofactor>
</comment>
<sequence>MKSTEYLLKALGVGICILFSLIPENPMGLELTVAGIILTILGIPHGAIDHLTSEPNTTQKGMLVFLIRYLGMIGIYLMLWVFFPVFSLAFFLLFSSYHFGQSHFFELKSHSFLSIALFVSRGAFFISVILFGDLPMTRTILDPLLDLGGVSAYSYWIIFGLLFLSLLLEGIESRKIKSSTWIDLVVLAPLLYFSPLLISFIVYFGFWHAFPSMKLEYSFLKKFPQYNSLKKFTWQLLPFSLISLFGIALMIYFGQNYLESNELLLLFFILISLISFPHVIYMDRFVRLFKTDPYSA</sequence>
<keyword evidence="1" id="KW-0812">Transmembrane</keyword>
<evidence type="ECO:0000313" key="3">
    <source>
        <dbReference type="Proteomes" id="UP001307705"/>
    </source>
</evidence>
<proteinExistence type="inferred from homology"/>
<comment type="catalytic activity">
    <reaction evidence="1">
        <text>all-trans-beta-carotene + O2 = 2 all-trans-retinal</text>
        <dbReference type="Rhea" id="RHEA:32887"/>
        <dbReference type="ChEBI" id="CHEBI:15379"/>
        <dbReference type="ChEBI" id="CHEBI:17579"/>
        <dbReference type="ChEBI" id="CHEBI:17898"/>
        <dbReference type="EC" id="1.13.11.63"/>
    </reaction>
</comment>
<keyword evidence="1" id="KW-0472">Membrane</keyword>
<comment type="caution">
    <text evidence="1">Lacks conserved residue(s) required for the propagation of feature annotation.</text>
</comment>
<feature type="transmembrane region" description="Helical" evidence="1">
    <location>
        <begin position="232"/>
        <end position="251"/>
    </location>
</feature>
<dbReference type="InterPro" id="IPR022270">
    <property type="entry name" value="Blh_diox"/>
</dbReference>
<keyword evidence="1" id="KW-1003">Cell membrane</keyword>
<feature type="transmembrane region" description="Helical" evidence="1">
    <location>
        <begin position="29"/>
        <end position="47"/>
    </location>
</feature>
<keyword evidence="3" id="KW-1185">Reference proteome</keyword>
<evidence type="ECO:0000313" key="2">
    <source>
        <dbReference type="EMBL" id="GMQ35027.1"/>
    </source>
</evidence>
<dbReference type="EMBL" id="BTPE01000013">
    <property type="protein sequence ID" value="GMQ35027.1"/>
    <property type="molecule type" value="Genomic_DNA"/>
</dbReference>
<comment type="caution">
    <text evidence="2">The sequence shown here is derived from an EMBL/GenBank/DDBJ whole genome shotgun (WGS) entry which is preliminary data.</text>
</comment>
<gene>
    <name evidence="2" type="ORF">Ataiwa_33000</name>
</gene>
<feature type="transmembrane region" description="Helical" evidence="1">
    <location>
        <begin position="6"/>
        <end position="22"/>
    </location>
</feature>
<dbReference type="RefSeq" id="WP_338229853.1">
    <property type="nucleotide sequence ID" value="NZ_BTPE01000013.1"/>
</dbReference>
<dbReference type="Pfam" id="PF15461">
    <property type="entry name" value="BCD"/>
    <property type="match status" value="1"/>
</dbReference>
<keyword evidence="1" id="KW-0560">Oxidoreductase</keyword>
<dbReference type="EC" id="1.13.11.63" evidence="1"/>
<protein>
    <recommendedName>
        <fullName evidence="1">Probable beta-carotene 15,15'-dioxygenase</fullName>
        <ecNumber evidence="1">1.13.11.63</ecNumber>
    </recommendedName>
</protein>
<keyword evidence="1" id="KW-0479">Metal-binding</keyword>
<comment type="function">
    <text evidence="1">Catalyzes the cleavage of beta-carotene at its central double bond (15,15') to yield two molecules of all-trans-retinal.</text>
</comment>
<feature type="transmembrane region" description="Helical" evidence="1">
    <location>
        <begin position="112"/>
        <end position="132"/>
    </location>
</feature>
<feature type="transmembrane region" description="Helical" evidence="1">
    <location>
        <begin position="67"/>
        <end position="100"/>
    </location>
</feature>
<dbReference type="HAMAP" id="MF_02093">
    <property type="entry name" value="Beta_carotene_diox"/>
    <property type="match status" value="1"/>
</dbReference>
<keyword evidence="1" id="KW-0408">Iron</keyword>
<accession>A0ABQ6Q4B7</accession>
<organism evidence="2 3">
    <name type="scientific">Algoriphagus taiwanensis</name>
    <dbReference type="NCBI Taxonomy" id="1445656"/>
    <lineage>
        <taxon>Bacteria</taxon>
        <taxon>Pseudomonadati</taxon>
        <taxon>Bacteroidota</taxon>
        <taxon>Cytophagia</taxon>
        <taxon>Cytophagales</taxon>
        <taxon>Cyclobacteriaceae</taxon>
        <taxon>Algoriphagus</taxon>
    </lineage>
</organism>
<feature type="transmembrane region" description="Helical" evidence="1">
    <location>
        <begin position="152"/>
        <end position="169"/>
    </location>
</feature>
<keyword evidence="1" id="KW-1133">Transmembrane helix</keyword>
<evidence type="ECO:0000256" key="1">
    <source>
        <dbReference type="HAMAP-Rule" id="MF_02093"/>
    </source>
</evidence>
<reference evidence="2 3" key="1">
    <citation type="submission" date="2023-08" db="EMBL/GenBank/DDBJ databases">
        <title>Draft genome sequence of Algoriphagus taiwanensis.</title>
        <authorList>
            <person name="Takatani N."/>
            <person name="Hosokawa M."/>
            <person name="Sawabe T."/>
        </authorList>
    </citation>
    <scope>NUCLEOTIDE SEQUENCE [LARGE SCALE GENOMIC DNA]</scope>
    <source>
        <strain evidence="2 3">JCM 19755</strain>
    </source>
</reference>
<dbReference type="Proteomes" id="UP001307705">
    <property type="component" value="Unassembled WGS sequence"/>
</dbReference>
<name>A0ABQ6Q4B7_9BACT</name>
<feature type="transmembrane region" description="Helical" evidence="1">
    <location>
        <begin position="181"/>
        <end position="206"/>
    </location>
</feature>
<dbReference type="NCBIfam" id="TIGR03753">
    <property type="entry name" value="blh_monoox"/>
    <property type="match status" value="1"/>
</dbReference>